<dbReference type="AlphaFoldDB" id="A0A1M6MTH1"/>
<evidence type="ECO:0000313" key="1">
    <source>
        <dbReference type="EMBL" id="SHJ86553.1"/>
    </source>
</evidence>
<name>A0A1M6MTH1_9FIRM</name>
<gene>
    <name evidence="1" type="ORF">SAMN02745136_01158</name>
</gene>
<dbReference type="Proteomes" id="UP000184386">
    <property type="component" value="Unassembled WGS sequence"/>
</dbReference>
<keyword evidence="2" id="KW-1185">Reference proteome</keyword>
<evidence type="ECO:0000313" key="2">
    <source>
        <dbReference type="Proteomes" id="UP000184386"/>
    </source>
</evidence>
<dbReference type="STRING" id="1121322.SAMN02745136_01158"/>
<proteinExistence type="predicted"/>
<accession>A0A1M6MTH1</accession>
<sequence>MTSKEKKNLVLKEIVKPLLKKAGYRSSGRVYYSQRGNCCLALCLKGSHYNSTVTGYCFGFEIMAFEGEVTESIKKGWWMEYTSISEAVLLPDMGYLHPYRRGMEYQIDGYKNYQPQDMNLEDIVLHIREDLEHYILPELAQVESLAGWERKREEWKQRGCTERVRLLRYFEWANPLTCSTRNIPQLLAARRQLELPIETIRNNSALYHQIQKASPWPETDGWSFILSVLEAEEAAVAQLAEEEQT</sequence>
<protein>
    <recommendedName>
        <fullName evidence="3">DUF4304 domain-containing protein</fullName>
    </recommendedName>
</protein>
<evidence type="ECO:0008006" key="3">
    <source>
        <dbReference type="Google" id="ProtNLM"/>
    </source>
</evidence>
<organism evidence="1 2">
    <name type="scientific">Anaerocolumna jejuensis DSM 15929</name>
    <dbReference type="NCBI Taxonomy" id="1121322"/>
    <lineage>
        <taxon>Bacteria</taxon>
        <taxon>Bacillati</taxon>
        <taxon>Bacillota</taxon>
        <taxon>Clostridia</taxon>
        <taxon>Lachnospirales</taxon>
        <taxon>Lachnospiraceae</taxon>
        <taxon>Anaerocolumna</taxon>
    </lineage>
</organism>
<dbReference type="RefSeq" id="WP_073273764.1">
    <property type="nucleotide sequence ID" value="NZ_FRAC01000007.1"/>
</dbReference>
<dbReference type="OrthoDB" id="2001162at2"/>
<reference evidence="1 2" key="1">
    <citation type="submission" date="2016-11" db="EMBL/GenBank/DDBJ databases">
        <authorList>
            <person name="Jaros S."/>
            <person name="Januszkiewicz K."/>
            <person name="Wedrychowicz H."/>
        </authorList>
    </citation>
    <scope>NUCLEOTIDE SEQUENCE [LARGE SCALE GENOMIC DNA]</scope>
    <source>
        <strain evidence="1 2">DSM 15929</strain>
    </source>
</reference>
<dbReference type="EMBL" id="FRAC01000007">
    <property type="protein sequence ID" value="SHJ86553.1"/>
    <property type="molecule type" value="Genomic_DNA"/>
</dbReference>